<proteinExistence type="predicted"/>
<protein>
    <submittedName>
        <fullName evidence="2">Uncharacterized protein</fullName>
    </submittedName>
</protein>
<dbReference type="EMBL" id="FAOZ01000002">
    <property type="protein sequence ID" value="CUU54361.1"/>
    <property type="molecule type" value="Genomic_DNA"/>
</dbReference>
<keyword evidence="3" id="KW-1185">Reference proteome</keyword>
<organism evidence="2 3">
    <name type="scientific">Parafrankia irregularis</name>
    <dbReference type="NCBI Taxonomy" id="795642"/>
    <lineage>
        <taxon>Bacteria</taxon>
        <taxon>Bacillati</taxon>
        <taxon>Actinomycetota</taxon>
        <taxon>Actinomycetes</taxon>
        <taxon>Frankiales</taxon>
        <taxon>Frankiaceae</taxon>
        <taxon>Parafrankia</taxon>
    </lineage>
</organism>
<evidence type="ECO:0000313" key="2">
    <source>
        <dbReference type="EMBL" id="CUU54361.1"/>
    </source>
</evidence>
<feature type="region of interest" description="Disordered" evidence="1">
    <location>
        <begin position="1"/>
        <end position="31"/>
    </location>
</feature>
<accession>A0A0S4QGI4</accession>
<evidence type="ECO:0000313" key="3">
    <source>
        <dbReference type="Proteomes" id="UP000198802"/>
    </source>
</evidence>
<dbReference type="AlphaFoldDB" id="A0A0S4QGI4"/>
<sequence length="31" mass="3209">MSGINEATTMGAGLALAREPNPRGGRRVIDP</sequence>
<evidence type="ECO:0000256" key="1">
    <source>
        <dbReference type="SAM" id="MobiDB-lite"/>
    </source>
</evidence>
<name>A0A0S4QGI4_9ACTN</name>
<gene>
    <name evidence="2" type="ORF">Ga0074812_102371</name>
</gene>
<reference evidence="3" key="1">
    <citation type="submission" date="2015-11" db="EMBL/GenBank/DDBJ databases">
        <authorList>
            <person name="Varghese N."/>
        </authorList>
    </citation>
    <scope>NUCLEOTIDE SEQUENCE [LARGE SCALE GENOMIC DNA]</scope>
    <source>
        <strain evidence="3">DSM 45899</strain>
    </source>
</reference>
<dbReference type="Proteomes" id="UP000198802">
    <property type="component" value="Unassembled WGS sequence"/>
</dbReference>